<comment type="similarity">
    <text evidence="2 10">Belongs to the mitochondrial carrier (TC 2.A.29) family.</text>
</comment>
<evidence type="ECO:0000256" key="1">
    <source>
        <dbReference type="ARBA" id="ARBA00004225"/>
    </source>
</evidence>
<evidence type="ECO:0000256" key="5">
    <source>
        <dbReference type="ARBA" id="ARBA00022737"/>
    </source>
</evidence>
<dbReference type="OrthoDB" id="409586at2759"/>
<dbReference type="Gene3D" id="1.50.40.10">
    <property type="entry name" value="Mitochondrial carrier domain"/>
    <property type="match status" value="1"/>
</dbReference>
<feature type="repeat" description="Solcar" evidence="9">
    <location>
        <begin position="48"/>
        <end position="132"/>
    </location>
</feature>
<name>A0A077ZZP3_STYLE</name>
<dbReference type="InParanoid" id="A0A077ZZP3"/>
<gene>
    <name evidence="12" type="primary">Contig15563.g16584</name>
    <name evidence="12" type="ORF">STYLEM_4391</name>
</gene>
<feature type="transmembrane region" description="Helical" evidence="11">
    <location>
        <begin position="54"/>
        <end position="74"/>
    </location>
</feature>
<dbReference type="PANTHER" id="PTHR45624:SF10">
    <property type="entry name" value="SLC (SOLUTE CARRIER) HOMOLOG"/>
    <property type="match status" value="1"/>
</dbReference>
<dbReference type="InterPro" id="IPR050567">
    <property type="entry name" value="Mitochondrial_Carrier"/>
</dbReference>
<evidence type="ECO:0000313" key="13">
    <source>
        <dbReference type="Proteomes" id="UP000039865"/>
    </source>
</evidence>
<organism evidence="12 13">
    <name type="scientific">Stylonychia lemnae</name>
    <name type="common">Ciliate</name>
    <dbReference type="NCBI Taxonomy" id="5949"/>
    <lineage>
        <taxon>Eukaryota</taxon>
        <taxon>Sar</taxon>
        <taxon>Alveolata</taxon>
        <taxon>Ciliophora</taxon>
        <taxon>Intramacronucleata</taxon>
        <taxon>Spirotrichea</taxon>
        <taxon>Stichotrichia</taxon>
        <taxon>Sporadotrichida</taxon>
        <taxon>Oxytrichidae</taxon>
        <taxon>Stylonychinae</taxon>
        <taxon>Stylonychia</taxon>
    </lineage>
</organism>
<keyword evidence="5" id="KW-0677">Repeat</keyword>
<sequence length="255" mass="29190">MQLQPGQISLKLVPTIRGFYKGVLSPVIGKAPLASVFAKRNLEPFDFDSDTKTMIAGFFAGICYANAAFIFDFFKIRAQNSRHSSLSYREEIRRVYKKDGLGGFTRGWSSMVIRDAPGLAIYFTLFEIFKRKLNVAQIEKQVQENKDNNQSNNKNNANLFLRRFIAGGFAGAIQWFLAYPMDVVKSKMQVHDGEHRLRLSRLISQMIKDHGVWYFYRGVHVQVIRAFPTCASSLVTYETVKSYLKLNHLNVLQVE</sequence>
<proteinExistence type="inferred from homology"/>
<dbReference type="PANTHER" id="PTHR45624">
    <property type="entry name" value="MITOCHONDRIAL BASIC AMINO ACIDS TRANSPORTER-RELATED"/>
    <property type="match status" value="1"/>
</dbReference>
<dbReference type="Proteomes" id="UP000039865">
    <property type="component" value="Unassembled WGS sequence"/>
</dbReference>
<keyword evidence="6 11" id="KW-1133">Transmembrane helix</keyword>
<dbReference type="GO" id="GO:0022857">
    <property type="term" value="F:transmembrane transporter activity"/>
    <property type="evidence" value="ECO:0007669"/>
    <property type="project" value="TreeGrafter"/>
</dbReference>
<protein>
    <recommendedName>
        <fullName evidence="14">Mitochondrial carrier protein</fullName>
    </recommendedName>
</protein>
<evidence type="ECO:0000313" key="12">
    <source>
        <dbReference type="EMBL" id="CDW75401.1"/>
    </source>
</evidence>
<dbReference type="EMBL" id="CCKQ01004243">
    <property type="protein sequence ID" value="CDW75401.1"/>
    <property type="molecule type" value="Genomic_DNA"/>
</dbReference>
<evidence type="ECO:0008006" key="14">
    <source>
        <dbReference type="Google" id="ProtNLM"/>
    </source>
</evidence>
<evidence type="ECO:0000256" key="3">
    <source>
        <dbReference type="ARBA" id="ARBA00022448"/>
    </source>
</evidence>
<dbReference type="InterPro" id="IPR023395">
    <property type="entry name" value="MCP_dom_sf"/>
</dbReference>
<comment type="subcellular location">
    <subcellularLocation>
        <location evidence="1">Mitochondrion membrane</location>
        <topology evidence="1">Multi-pass membrane protein</topology>
    </subcellularLocation>
</comment>
<feature type="repeat" description="Solcar" evidence="9">
    <location>
        <begin position="158"/>
        <end position="243"/>
    </location>
</feature>
<dbReference type="PROSITE" id="PS50920">
    <property type="entry name" value="SOLCAR"/>
    <property type="match status" value="2"/>
</dbReference>
<feature type="transmembrane region" description="Helical" evidence="11">
    <location>
        <begin position="160"/>
        <end position="179"/>
    </location>
</feature>
<evidence type="ECO:0000256" key="10">
    <source>
        <dbReference type="RuleBase" id="RU000488"/>
    </source>
</evidence>
<keyword evidence="13" id="KW-1185">Reference proteome</keyword>
<evidence type="ECO:0000256" key="8">
    <source>
        <dbReference type="ARBA" id="ARBA00023136"/>
    </source>
</evidence>
<evidence type="ECO:0000256" key="4">
    <source>
        <dbReference type="ARBA" id="ARBA00022692"/>
    </source>
</evidence>
<keyword evidence="3 10" id="KW-0813">Transport</keyword>
<keyword evidence="8 9" id="KW-0472">Membrane</keyword>
<dbReference type="Pfam" id="PF00153">
    <property type="entry name" value="Mito_carr"/>
    <property type="match status" value="2"/>
</dbReference>
<keyword evidence="7" id="KW-0496">Mitochondrion</keyword>
<dbReference type="AlphaFoldDB" id="A0A077ZZP3"/>
<evidence type="ECO:0000256" key="2">
    <source>
        <dbReference type="ARBA" id="ARBA00006375"/>
    </source>
</evidence>
<evidence type="ECO:0000256" key="9">
    <source>
        <dbReference type="PROSITE-ProRule" id="PRU00282"/>
    </source>
</evidence>
<dbReference type="OMA" id="VWFLAFE"/>
<dbReference type="SUPFAM" id="SSF103506">
    <property type="entry name" value="Mitochondrial carrier"/>
    <property type="match status" value="1"/>
</dbReference>
<evidence type="ECO:0000256" key="11">
    <source>
        <dbReference type="SAM" id="Phobius"/>
    </source>
</evidence>
<evidence type="ECO:0000256" key="6">
    <source>
        <dbReference type="ARBA" id="ARBA00022989"/>
    </source>
</evidence>
<accession>A0A077ZZP3</accession>
<evidence type="ECO:0000256" key="7">
    <source>
        <dbReference type="ARBA" id="ARBA00023128"/>
    </source>
</evidence>
<reference evidence="12 13" key="1">
    <citation type="submission" date="2014-06" db="EMBL/GenBank/DDBJ databases">
        <authorList>
            <person name="Swart Estienne"/>
        </authorList>
    </citation>
    <scope>NUCLEOTIDE SEQUENCE [LARGE SCALE GENOMIC DNA]</scope>
    <source>
        <strain evidence="12 13">130c</strain>
    </source>
</reference>
<keyword evidence="4 9" id="KW-0812">Transmembrane</keyword>
<dbReference type="InterPro" id="IPR018108">
    <property type="entry name" value="MCP_transmembrane"/>
</dbReference>
<dbReference type="GO" id="GO:0031966">
    <property type="term" value="C:mitochondrial membrane"/>
    <property type="evidence" value="ECO:0007669"/>
    <property type="project" value="UniProtKB-SubCell"/>
</dbReference>